<dbReference type="EMBL" id="BAAARW010000028">
    <property type="protein sequence ID" value="GAA2444553.1"/>
    <property type="molecule type" value="Genomic_DNA"/>
</dbReference>
<feature type="domain" description="Mycothiol-dependent maleylpyruvate isomerase metal-binding" evidence="1">
    <location>
        <begin position="37"/>
        <end position="143"/>
    </location>
</feature>
<dbReference type="SUPFAM" id="SSF109854">
    <property type="entry name" value="DinB/YfiT-like putative metalloenzymes"/>
    <property type="match status" value="1"/>
</dbReference>
<evidence type="ECO:0000313" key="3">
    <source>
        <dbReference type="Proteomes" id="UP001501231"/>
    </source>
</evidence>
<accession>A0ABP5X5T8</accession>
<dbReference type="Gene3D" id="1.20.120.450">
    <property type="entry name" value="dinb family like domain"/>
    <property type="match status" value="1"/>
</dbReference>
<dbReference type="Pfam" id="PF11716">
    <property type="entry name" value="MDMPI_N"/>
    <property type="match status" value="1"/>
</dbReference>
<dbReference type="InterPro" id="IPR017517">
    <property type="entry name" value="Maleyloyr_isom"/>
</dbReference>
<dbReference type="RefSeq" id="WP_344595094.1">
    <property type="nucleotide sequence ID" value="NZ_BAAARW010000028.1"/>
</dbReference>
<organism evidence="2 3">
    <name type="scientific">Actinomadura vinacea</name>
    <dbReference type="NCBI Taxonomy" id="115336"/>
    <lineage>
        <taxon>Bacteria</taxon>
        <taxon>Bacillati</taxon>
        <taxon>Actinomycetota</taxon>
        <taxon>Actinomycetes</taxon>
        <taxon>Streptosporangiales</taxon>
        <taxon>Thermomonosporaceae</taxon>
        <taxon>Actinomadura</taxon>
    </lineage>
</organism>
<evidence type="ECO:0000313" key="2">
    <source>
        <dbReference type="EMBL" id="GAA2444553.1"/>
    </source>
</evidence>
<name>A0ABP5X5T8_9ACTN</name>
<dbReference type="InterPro" id="IPR024344">
    <property type="entry name" value="MDMPI_metal-binding"/>
</dbReference>
<gene>
    <name evidence="2" type="ORF">GCM10010191_71560</name>
</gene>
<reference evidence="3" key="1">
    <citation type="journal article" date="2019" name="Int. J. Syst. Evol. Microbiol.">
        <title>The Global Catalogue of Microorganisms (GCM) 10K type strain sequencing project: providing services to taxonomists for standard genome sequencing and annotation.</title>
        <authorList>
            <consortium name="The Broad Institute Genomics Platform"/>
            <consortium name="The Broad Institute Genome Sequencing Center for Infectious Disease"/>
            <person name="Wu L."/>
            <person name="Ma J."/>
        </authorList>
    </citation>
    <scope>NUCLEOTIDE SEQUENCE [LARGE SCALE GENOMIC DNA]</scope>
    <source>
        <strain evidence="3">JCM 3325</strain>
    </source>
</reference>
<evidence type="ECO:0000259" key="1">
    <source>
        <dbReference type="Pfam" id="PF11716"/>
    </source>
</evidence>
<dbReference type="InterPro" id="IPR034660">
    <property type="entry name" value="DinB/YfiT-like"/>
</dbReference>
<keyword evidence="3" id="KW-1185">Reference proteome</keyword>
<sequence>MTASAEDMAALQRYGSRLLRRAVGFALETFGTLPPFTVADLLRPTPCEGWDLWMLLAHLDDSLAALNEAVTTGEIRLEPPGDAPSAAPGELMGSLRTRALRLRRTWADADRDGRTVMVAGCPMRAGVVAGTGAVELVVHAWDAGRAVGAEAAIPADLAGRLLRLAPLLVPEHAREGLFGPPVEVPDGAPPGDRLVAFLGRAPGRPGQAGV</sequence>
<comment type="caution">
    <text evidence="2">The sequence shown here is derived from an EMBL/GenBank/DDBJ whole genome shotgun (WGS) entry which is preliminary data.</text>
</comment>
<protein>
    <submittedName>
        <fullName evidence="2">TIGR03086 family metal-binding protein</fullName>
    </submittedName>
</protein>
<dbReference type="Proteomes" id="UP001501231">
    <property type="component" value="Unassembled WGS sequence"/>
</dbReference>
<dbReference type="NCBIfam" id="TIGR03083">
    <property type="entry name" value="maleylpyruvate isomerase family mycothiol-dependent enzyme"/>
    <property type="match status" value="1"/>
</dbReference>
<dbReference type="NCBIfam" id="TIGR03086">
    <property type="entry name" value="TIGR03086 family metal-binding protein"/>
    <property type="match status" value="1"/>
</dbReference>
<proteinExistence type="predicted"/>
<dbReference type="InterPro" id="IPR017520">
    <property type="entry name" value="CHP03086"/>
</dbReference>